<proteinExistence type="predicted"/>
<feature type="transmembrane region" description="Helical" evidence="1">
    <location>
        <begin position="151"/>
        <end position="177"/>
    </location>
</feature>
<keyword evidence="1" id="KW-0472">Membrane</keyword>
<dbReference type="Pfam" id="PF04854">
    <property type="entry name" value="DUF624"/>
    <property type="match status" value="1"/>
</dbReference>
<evidence type="ECO:0000313" key="3">
    <source>
        <dbReference type="Proteomes" id="UP000290649"/>
    </source>
</evidence>
<protein>
    <submittedName>
        <fullName evidence="2">DUF624 domain-containing protein</fullName>
    </submittedName>
</protein>
<organism evidence="2 3">
    <name type="scientific">Anaerobacillus alkaliphilus</name>
    <dbReference type="NCBI Taxonomy" id="1548597"/>
    <lineage>
        <taxon>Bacteria</taxon>
        <taxon>Bacillati</taxon>
        <taxon>Bacillota</taxon>
        <taxon>Bacilli</taxon>
        <taxon>Bacillales</taxon>
        <taxon>Bacillaceae</taxon>
        <taxon>Anaerobacillus</taxon>
    </lineage>
</organism>
<gene>
    <name evidence="2" type="ORF">DS745_08480</name>
</gene>
<dbReference type="InterPro" id="IPR006938">
    <property type="entry name" value="DUF624"/>
</dbReference>
<dbReference type="OrthoDB" id="2182676at2"/>
<evidence type="ECO:0000313" key="2">
    <source>
        <dbReference type="EMBL" id="RXJ02115.1"/>
    </source>
</evidence>
<dbReference type="EMBL" id="QOUX01000027">
    <property type="protein sequence ID" value="RXJ02115.1"/>
    <property type="molecule type" value="Genomic_DNA"/>
</dbReference>
<feature type="transmembrane region" description="Helical" evidence="1">
    <location>
        <begin position="118"/>
        <end position="139"/>
    </location>
</feature>
<keyword evidence="3" id="KW-1185">Reference proteome</keyword>
<dbReference type="Proteomes" id="UP000290649">
    <property type="component" value="Unassembled WGS sequence"/>
</dbReference>
<feature type="transmembrane region" description="Helical" evidence="1">
    <location>
        <begin position="86"/>
        <end position="106"/>
    </location>
</feature>
<name>A0A4Q0VVQ6_9BACI</name>
<sequence length="217" mass="25276">MMRRRNMEMRGVLGSFYVACEWIVRLALVNILWVGFSLLGGVVLGIFPATIAMFTITRKWIQGETDLPIFQRFWAVYRKEFIKSNVFGFILVIIGAVLVTDIYIFYSLEGVFSQVLFYLFIAITFNYAIMLLYIFPIYVHYDLKLFQNFRYALIIGMSNPFHTFSMILCLVFVYFALEVAPASFLFLSVAPLSMMYMVIAHRIFLKIEQKKSEEKSG</sequence>
<keyword evidence="1" id="KW-0812">Transmembrane</keyword>
<dbReference type="AlphaFoldDB" id="A0A4Q0VVQ6"/>
<reference evidence="2 3" key="1">
    <citation type="journal article" date="2019" name="Int. J. Syst. Evol. Microbiol.">
        <title>Anaerobacillus alkaliphilus sp. nov., a novel alkaliphilic and moderately halophilic bacterium.</title>
        <authorList>
            <person name="Borsodi A.K."/>
            <person name="Aszalos J.M."/>
            <person name="Bihari P."/>
            <person name="Nagy I."/>
            <person name="Schumann P."/>
            <person name="Sproer C."/>
            <person name="Kovacs A.L."/>
            <person name="Boka K."/>
            <person name="Dobosy P."/>
            <person name="Ovari M."/>
            <person name="Szili-Kovacs T."/>
            <person name="Toth E."/>
        </authorList>
    </citation>
    <scope>NUCLEOTIDE SEQUENCE [LARGE SCALE GENOMIC DNA]</scope>
    <source>
        <strain evidence="2 3">B16-10</strain>
    </source>
</reference>
<feature type="transmembrane region" description="Helical" evidence="1">
    <location>
        <begin position="12"/>
        <end position="32"/>
    </location>
</feature>
<feature type="transmembrane region" description="Helical" evidence="1">
    <location>
        <begin position="38"/>
        <end position="56"/>
    </location>
</feature>
<evidence type="ECO:0000256" key="1">
    <source>
        <dbReference type="SAM" id="Phobius"/>
    </source>
</evidence>
<feature type="transmembrane region" description="Helical" evidence="1">
    <location>
        <begin position="183"/>
        <end position="205"/>
    </location>
</feature>
<accession>A0A4Q0VVQ6</accession>
<comment type="caution">
    <text evidence="2">The sequence shown here is derived from an EMBL/GenBank/DDBJ whole genome shotgun (WGS) entry which is preliminary data.</text>
</comment>
<keyword evidence="1" id="KW-1133">Transmembrane helix</keyword>